<protein>
    <recommendedName>
        <fullName evidence="5">PhnA-like protein</fullName>
    </recommendedName>
</protein>
<dbReference type="AlphaFoldDB" id="A0A839EF74"/>
<organism evidence="3 4">
    <name type="scientific">Phyllobacterium myrsinacearum</name>
    <dbReference type="NCBI Taxonomy" id="28101"/>
    <lineage>
        <taxon>Bacteria</taxon>
        <taxon>Pseudomonadati</taxon>
        <taxon>Pseudomonadota</taxon>
        <taxon>Alphaproteobacteria</taxon>
        <taxon>Hyphomicrobiales</taxon>
        <taxon>Phyllobacteriaceae</taxon>
        <taxon>Phyllobacterium</taxon>
    </lineage>
</organism>
<feature type="transmembrane region" description="Helical" evidence="2">
    <location>
        <begin position="279"/>
        <end position="300"/>
    </location>
</feature>
<evidence type="ECO:0000313" key="4">
    <source>
        <dbReference type="Proteomes" id="UP000549052"/>
    </source>
</evidence>
<keyword evidence="1" id="KW-0175">Coiled coil</keyword>
<evidence type="ECO:0000256" key="1">
    <source>
        <dbReference type="SAM" id="Coils"/>
    </source>
</evidence>
<keyword evidence="4" id="KW-1185">Reference proteome</keyword>
<feature type="transmembrane region" description="Helical" evidence="2">
    <location>
        <begin position="67"/>
        <end position="90"/>
    </location>
</feature>
<comment type="caution">
    <text evidence="3">The sequence shown here is derived from an EMBL/GenBank/DDBJ whole genome shotgun (WGS) entry which is preliminary data.</text>
</comment>
<evidence type="ECO:0000256" key="2">
    <source>
        <dbReference type="SAM" id="Phobius"/>
    </source>
</evidence>
<keyword evidence="2" id="KW-1133">Transmembrane helix</keyword>
<keyword evidence="2" id="KW-0812">Transmembrane</keyword>
<sequence>MVSYERGTVDTIAADGQRLAWGGIFGGTLLAIAVQVLFAALGLGIGLSTVSATGDGASAQGLGIGGGIWSAVVMVVALAIGGYVAAYFSGQYARWSGVLHGLVVWAAGLVVGLYLLGTAVGGAFGVLGSVASSVGSTAGQAVSGAASTAKDMIPQAAQASGITKEQAGAEVDRLVDGVLNRDPSGTTSLTPEQARKEIVSALTSHALGEETTQETKQRVTGIIAAQLGVSPEEANKRYDAAVAKIDDVKARANAKIEELKVQAKQAADKTATVAASGSFAAFIAMLIGAIAAAIGGAAGIRRNR</sequence>
<feature type="coiled-coil region" evidence="1">
    <location>
        <begin position="242"/>
        <end position="269"/>
    </location>
</feature>
<feature type="transmembrane region" description="Helical" evidence="2">
    <location>
        <begin position="21"/>
        <end position="47"/>
    </location>
</feature>
<accession>A0A839EF74</accession>
<gene>
    <name evidence="3" type="ORF">FHW16_001091</name>
</gene>
<name>A0A839EF74_9HYPH</name>
<dbReference type="EMBL" id="JACGXN010000001">
    <property type="protein sequence ID" value="MBA8877409.1"/>
    <property type="molecule type" value="Genomic_DNA"/>
</dbReference>
<evidence type="ECO:0000313" key="3">
    <source>
        <dbReference type="EMBL" id="MBA8877409.1"/>
    </source>
</evidence>
<proteinExistence type="predicted"/>
<keyword evidence="2" id="KW-0472">Membrane</keyword>
<evidence type="ECO:0008006" key="5">
    <source>
        <dbReference type="Google" id="ProtNLM"/>
    </source>
</evidence>
<reference evidence="3 4" key="1">
    <citation type="submission" date="2020-07" db="EMBL/GenBank/DDBJ databases">
        <title>Genomic Encyclopedia of Type Strains, Phase IV (KMG-V): Genome sequencing to study the core and pangenomes of soil and plant-associated prokaryotes.</title>
        <authorList>
            <person name="Whitman W."/>
        </authorList>
    </citation>
    <scope>NUCLEOTIDE SEQUENCE [LARGE SCALE GENOMIC DNA]</scope>
    <source>
        <strain evidence="3 4">AN3</strain>
    </source>
</reference>
<dbReference type="Proteomes" id="UP000549052">
    <property type="component" value="Unassembled WGS sequence"/>
</dbReference>
<dbReference type="RefSeq" id="WP_182548080.1">
    <property type="nucleotide sequence ID" value="NZ_JACGXN010000001.1"/>
</dbReference>
<feature type="transmembrane region" description="Helical" evidence="2">
    <location>
        <begin position="102"/>
        <end position="127"/>
    </location>
</feature>